<proteinExistence type="predicted"/>
<accession>A0A418MZY2</accession>
<evidence type="ECO:0008006" key="4">
    <source>
        <dbReference type="Google" id="ProtNLM"/>
    </source>
</evidence>
<evidence type="ECO:0000313" key="2">
    <source>
        <dbReference type="EMBL" id="RIV40895.1"/>
    </source>
</evidence>
<dbReference type="AlphaFoldDB" id="A0A418MZY2"/>
<dbReference type="RefSeq" id="WP_119573411.1">
    <property type="nucleotide sequence ID" value="NZ_QXEC01000002.1"/>
</dbReference>
<feature type="region of interest" description="Disordered" evidence="1">
    <location>
        <begin position="1"/>
        <end position="49"/>
    </location>
</feature>
<gene>
    <name evidence="2" type="ORF">D2L64_04725</name>
</gene>
<feature type="compositionally biased region" description="Basic and acidic residues" evidence="1">
    <location>
        <begin position="29"/>
        <end position="41"/>
    </location>
</feature>
<organism evidence="2 3">
    <name type="scientific">Micromonospora radicis</name>
    <dbReference type="NCBI Taxonomy" id="1894971"/>
    <lineage>
        <taxon>Bacteria</taxon>
        <taxon>Bacillati</taxon>
        <taxon>Actinomycetota</taxon>
        <taxon>Actinomycetes</taxon>
        <taxon>Micromonosporales</taxon>
        <taxon>Micromonosporaceae</taxon>
        <taxon>Micromonospora</taxon>
    </lineage>
</organism>
<evidence type="ECO:0000256" key="1">
    <source>
        <dbReference type="SAM" id="MobiDB-lite"/>
    </source>
</evidence>
<dbReference type="Gene3D" id="1.25.40.10">
    <property type="entry name" value="Tetratricopeptide repeat domain"/>
    <property type="match status" value="1"/>
</dbReference>
<dbReference type="SUPFAM" id="SSF48452">
    <property type="entry name" value="TPR-like"/>
    <property type="match status" value="1"/>
</dbReference>
<dbReference type="InterPro" id="IPR011990">
    <property type="entry name" value="TPR-like_helical_dom_sf"/>
</dbReference>
<protein>
    <recommendedName>
        <fullName evidence="4">Tetratricopeptide repeat protein</fullName>
    </recommendedName>
</protein>
<sequence length="361" mass="38846">MGVDEHGRKWSRRTSRKTFCGRPEPGPSRQRDTVRPSRDRSAPSTVVGTRHRTARYDNCGDLMSSDSVFAESTGPVTARARLRQLLNELVTESGRSVRQIADDNRSAGAGLSRSTISRHLSGDGHIPRGFVVALATACAASTEETAALLDVWRQANHGNARAARPVPVQRSDAEAVGSAPPADPAHLVTLEEMVRVAASLDEANGGLHAARRLYERVRVARSALLGADAPATLAAAHNLGTVLAQLGEARSAGVVLSETYEARRRTLGEVEPATLATLENLATANADLGEFVAAIELLERALAARRPETSPGHAGYAYTAERLLDVLERAGDRNRMREVVKELESVRRDDDPGTAGDRHRR</sequence>
<reference evidence="2 3" key="1">
    <citation type="submission" date="2018-08" db="EMBL/GenBank/DDBJ databases">
        <title>Jishengella sp. nov., isolated from a root of Azadirachta indica A. Juss. var. siamensis Valenton.</title>
        <authorList>
            <person name="Kuncharoen N."/>
            <person name="Tanasupawat S."/>
            <person name="Kudo T."/>
            <person name="Ohkuma M."/>
        </authorList>
    </citation>
    <scope>NUCLEOTIDE SEQUENCE [LARGE SCALE GENOMIC DNA]</scope>
    <source>
        <strain evidence="2 3">AZ1-13</strain>
    </source>
</reference>
<dbReference type="Pfam" id="PF13560">
    <property type="entry name" value="HTH_31"/>
    <property type="match status" value="1"/>
</dbReference>
<comment type="caution">
    <text evidence="2">The sequence shown here is derived from an EMBL/GenBank/DDBJ whole genome shotgun (WGS) entry which is preliminary data.</text>
</comment>
<dbReference type="Pfam" id="PF13374">
    <property type="entry name" value="TPR_10"/>
    <property type="match status" value="2"/>
</dbReference>
<keyword evidence="3" id="KW-1185">Reference proteome</keyword>
<dbReference type="Proteomes" id="UP000283832">
    <property type="component" value="Unassembled WGS sequence"/>
</dbReference>
<evidence type="ECO:0000313" key="3">
    <source>
        <dbReference type="Proteomes" id="UP000283832"/>
    </source>
</evidence>
<dbReference type="EMBL" id="QXEC01000002">
    <property type="protein sequence ID" value="RIV40895.1"/>
    <property type="molecule type" value="Genomic_DNA"/>
</dbReference>
<name>A0A418MZY2_9ACTN</name>